<organism evidence="3 4">
    <name type="scientific">Macrostomum lignano</name>
    <dbReference type="NCBI Taxonomy" id="282301"/>
    <lineage>
        <taxon>Eukaryota</taxon>
        <taxon>Metazoa</taxon>
        <taxon>Spiralia</taxon>
        <taxon>Lophotrochozoa</taxon>
        <taxon>Platyhelminthes</taxon>
        <taxon>Rhabditophora</taxon>
        <taxon>Macrostomorpha</taxon>
        <taxon>Macrostomida</taxon>
        <taxon>Macrostomidae</taxon>
        <taxon>Macrostomum</taxon>
    </lineage>
</organism>
<feature type="compositionally biased region" description="Low complexity" evidence="1">
    <location>
        <begin position="1324"/>
        <end position="1344"/>
    </location>
</feature>
<feature type="transmembrane region" description="Helical" evidence="2">
    <location>
        <begin position="368"/>
        <end position="389"/>
    </location>
</feature>
<evidence type="ECO:0000256" key="1">
    <source>
        <dbReference type="SAM" id="MobiDB-lite"/>
    </source>
</evidence>
<sequence length="1490" mass="155834">SMQASAAVLSSQIHFRRVLKQRGPVLVLGLLHPVAVDQEGRVVNEAAHVADGVRVRAKAAQLQPGWHGVGPVQPAEAADGQDGRAEPGAPVEGDAGQLLPGEERMRQRLHGGEPLAGVHPEQAGDEALGRLGDFLPLGRVEAEAALHDHPQHGHLAAVPEGRGAHQQGVHEHPAGPHVHRAAVDADAAGFVHVHHEDLGRAEVAGRAAQVSQTVVGFNFGGEAEVGQLDAHFSVQQDVLGLDVAVYNLPTVQKLQSVQQLAHHPRVRFSDIRTTLFRCSNSSPWGQLRLGLEVVVQQDDVGVALHQPQDPQLLEGVLPGVLAVRVEIVEVDDLHGKLGLAGLLNASADNAAETSGEDLRDCIMALDKLLVISLVLFSLAEVFVLVSLAMPNWLVSSLNGELRIGLLSACLTLQGNSDEVCFSHQPTNTAWLLVFALVVIGVVGLLGTVGLLAASHRKASMADPARWLGFATMLVLSVAAVVFPLGFSSEQVGGELYNLPLMYQVGVSYVFFFVALWMTDFMTDGREDGEAAAAAGTADVIAEADVHRRVSDFLTASGPVGPGRRQLASFLLAELLAERRGWQRLLTAAPAEVERLRRGDAGATGPAAKSGEEVAAFAIADEISETEDEEFEAELWLQPATRSLTDMASPGGSNLPSQKQQRWQQQLLAEAAAARHEADEACQLGQRQRRLIEEMRRTLGRLEARLAQLTEERRRCFDLLGQRAGAEDSGVEAADLVQMVGRLIESTGPKEPQDHAEMSTTPPPPPPLPPPPPPPPPPQRLPTLILSLPPAPSPPPPQQPPSKPLPRQLRFPYPSEAPLPRTRRRQPPPLPVQTAMAAAAASNSCGKRRCLRCRRSFRPAENGPAVCRFHSLGQLPLTMRQWQQQQQQQQQQHQLAWACCGGEPQDPGCCSGRHILVIRDHGNASNQGRMVVKQTAAIEPLLSSPSPWAQKQKFFQGNLQYADKMSQESSSVQCECCNFIAASFLQAALQSPLLQLHEQLTLLDEASKSGPILGVQSTATVAKVTRKHPPNRSPSTRPGTQSPIGRPARPSLARRELHKSPASGLAGNSRPSRLLSDISNPPGSPSFCNAFACTVLSTPPVSVASASNGQEFNLVPSRSLVLNNSISVSMFSESGLRSDAECLTWCRRRGCAAAVVNMTSRVCLMAVINDESLGQPGPDGRHVTRHLGSHGDAAVTVWTADDFESQLRSRAFQQVLRSSSAGRSGSVQSVAVKFAGCYRIEALGAAGGSSTGSPSSRGASAAGCFSLAAGARLQILVGQAGGDSACDSGAGGGGGSFVYVSNGSDSQQLLVAAGGGGGASRKYAGMNGSGSTSGTSSNPGGSKYSGPGGAGGQPGRVSPNRYTYYPEYSCGGAGAGWSGSAQPSSESFVDPGGPGLGLGDGWLGGARSGSCPTGDGGFGGGGAGGGCCVHRRHGAGGGGGGFSGGGAGTSPYLGGGGGGSFCGGVGCATSSGVNAERQGRVRLSRLEAACE</sequence>
<feature type="region of interest" description="Disordered" evidence="1">
    <location>
        <begin position="64"/>
        <end position="98"/>
    </location>
</feature>
<protein>
    <submittedName>
        <fullName evidence="4">G_PROTEIN_RECEP_F3_4 domain-containing protein</fullName>
    </submittedName>
</protein>
<dbReference type="Proteomes" id="UP000095280">
    <property type="component" value="Unplaced"/>
</dbReference>
<feature type="compositionally biased region" description="Pro residues" evidence="1">
    <location>
        <begin position="760"/>
        <end position="779"/>
    </location>
</feature>
<keyword evidence="2" id="KW-0472">Membrane</keyword>
<dbReference type="InterPro" id="IPR037663">
    <property type="entry name" value="Mosmo"/>
</dbReference>
<feature type="transmembrane region" description="Helical" evidence="2">
    <location>
        <begin position="498"/>
        <end position="517"/>
    </location>
</feature>
<dbReference type="PANTHER" id="PTHR31186:SF1">
    <property type="entry name" value="MODULATOR OF SMOOTHENED PROTEIN"/>
    <property type="match status" value="1"/>
</dbReference>
<evidence type="ECO:0000313" key="4">
    <source>
        <dbReference type="WBParaSite" id="maker-uti_cns_0017244-snap-gene-0.3-mRNA-1"/>
    </source>
</evidence>
<proteinExistence type="predicted"/>
<keyword evidence="2" id="KW-1133">Transmembrane helix</keyword>
<name>A0A1I8IV60_9PLAT</name>
<feature type="region of interest" description="Disordered" evidence="1">
    <location>
        <begin position="1323"/>
        <end position="1357"/>
    </location>
</feature>
<reference evidence="4" key="1">
    <citation type="submission" date="2016-11" db="UniProtKB">
        <authorList>
            <consortium name="WormBaseParasite"/>
        </authorList>
    </citation>
    <scope>IDENTIFICATION</scope>
</reference>
<feature type="region of interest" description="Disordered" evidence="1">
    <location>
        <begin position="1020"/>
        <end position="1077"/>
    </location>
</feature>
<feature type="region of interest" description="Disordered" evidence="1">
    <location>
        <begin position="746"/>
        <end position="833"/>
    </location>
</feature>
<feature type="transmembrane region" description="Helical" evidence="2">
    <location>
        <begin position="429"/>
        <end position="454"/>
    </location>
</feature>
<dbReference type="Pfam" id="PF18800">
    <property type="entry name" value="Atthog"/>
    <property type="match status" value="1"/>
</dbReference>
<evidence type="ECO:0000313" key="3">
    <source>
        <dbReference type="Proteomes" id="UP000095280"/>
    </source>
</evidence>
<dbReference type="WBParaSite" id="maker-uti_cns_0017244-snap-gene-0.3-mRNA-1">
    <property type="protein sequence ID" value="maker-uti_cns_0017244-snap-gene-0.3-mRNA-1"/>
    <property type="gene ID" value="maker-uti_cns_0017244-snap-gene-0.3"/>
</dbReference>
<dbReference type="GO" id="GO:0005794">
    <property type="term" value="C:Golgi apparatus"/>
    <property type="evidence" value="ECO:0007669"/>
    <property type="project" value="TreeGrafter"/>
</dbReference>
<dbReference type="PANTHER" id="PTHR31186">
    <property type="entry name" value="MODULATOR OF SMOOTHENED PROTEIN"/>
    <property type="match status" value="1"/>
</dbReference>
<dbReference type="GO" id="GO:0060170">
    <property type="term" value="C:ciliary membrane"/>
    <property type="evidence" value="ECO:0007669"/>
    <property type="project" value="TreeGrafter"/>
</dbReference>
<evidence type="ECO:0000256" key="2">
    <source>
        <dbReference type="SAM" id="Phobius"/>
    </source>
</evidence>
<feature type="transmembrane region" description="Helical" evidence="2">
    <location>
        <begin position="466"/>
        <end position="486"/>
    </location>
</feature>
<dbReference type="GO" id="GO:0045879">
    <property type="term" value="P:negative regulation of smoothened signaling pathway"/>
    <property type="evidence" value="ECO:0007669"/>
    <property type="project" value="TreeGrafter"/>
</dbReference>
<keyword evidence="2" id="KW-0812">Transmembrane</keyword>
<keyword evidence="3" id="KW-1185">Reference proteome</keyword>
<feature type="compositionally biased region" description="Polar residues" evidence="1">
    <location>
        <begin position="1032"/>
        <end position="1042"/>
    </location>
</feature>
<accession>A0A1I8IV60</accession>
<feature type="compositionally biased region" description="Pro residues" evidence="1">
    <location>
        <begin position="788"/>
        <end position="803"/>
    </location>
</feature>